<evidence type="ECO:0000313" key="3">
    <source>
        <dbReference type="Proteomes" id="UP000315648"/>
    </source>
</evidence>
<evidence type="ECO:0000313" key="2">
    <source>
        <dbReference type="EMBL" id="TSJ79242.1"/>
    </source>
</evidence>
<proteinExistence type="predicted"/>
<accession>A0A556QRJ1</accession>
<keyword evidence="3" id="KW-1185">Reference proteome</keyword>
<feature type="signal peptide" evidence="1">
    <location>
        <begin position="1"/>
        <end position="23"/>
    </location>
</feature>
<dbReference type="RefSeq" id="WP_144229586.1">
    <property type="nucleotide sequence ID" value="NZ_CBCRVV010000018.1"/>
</dbReference>
<dbReference type="OrthoDB" id="9180587at2"/>
<evidence type="ECO:0000256" key="1">
    <source>
        <dbReference type="SAM" id="SignalP"/>
    </source>
</evidence>
<dbReference type="AlphaFoldDB" id="A0A556QRJ1"/>
<feature type="chain" id="PRO_5021983435" description="Lipoprotein" evidence="1">
    <location>
        <begin position="24"/>
        <end position="189"/>
    </location>
</feature>
<dbReference type="Proteomes" id="UP000315648">
    <property type="component" value="Unassembled WGS sequence"/>
</dbReference>
<keyword evidence="1" id="KW-0732">Signal</keyword>
<name>A0A556QRJ1_9BACT</name>
<gene>
    <name evidence="2" type="ORF">FPL22_08105</name>
</gene>
<evidence type="ECO:0008006" key="4">
    <source>
        <dbReference type="Google" id="ProtNLM"/>
    </source>
</evidence>
<comment type="caution">
    <text evidence="2">The sequence shown here is derived from an EMBL/GenBank/DDBJ whole genome shotgun (WGS) entry which is preliminary data.</text>
</comment>
<dbReference type="PROSITE" id="PS51257">
    <property type="entry name" value="PROKAR_LIPOPROTEIN"/>
    <property type="match status" value="1"/>
</dbReference>
<dbReference type="EMBL" id="VMBG01000001">
    <property type="protein sequence ID" value="TSJ79242.1"/>
    <property type="molecule type" value="Genomic_DNA"/>
</dbReference>
<protein>
    <recommendedName>
        <fullName evidence="4">Lipoprotein</fullName>
    </recommendedName>
</protein>
<sequence length="189" mass="21637">MKKVLFLLSLSFITLLTSGCATFGKPKEIDPATGRIKTQSIYGQVKPTVLRSDSIHIGTYRDMILVLGGDDFVVQQTINFGFFKEVVTREQLEQKLIRDKKTDIVSDVSGLLSWKKVADNYKPFLVLKPAIRREGRDTFMKFTVYAADTATQVFEAEIEMDFVWKGINDDIVFYPLYNSFIDWVKAQKE</sequence>
<reference evidence="2 3" key="1">
    <citation type="submission" date="2019-07" db="EMBL/GenBank/DDBJ databases">
        <title>Description of 53C-WASEF.</title>
        <authorList>
            <person name="Pitt A."/>
            <person name="Hahn M.W."/>
        </authorList>
    </citation>
    <scope>NUCLEOTIDE SEQUENCE [LARGE SCALE GENOMIC DNA]</scope>
    <source>
        <strain evidence="2 3">53C-WASEF</strain>
    </source>
</reference>
<organism evidence="2 3">
    <name type="scientific">Rariglobus hedericola</name>
    <dbReference type="NCBI Taxonomy" id="2597822"/>
    <lineage>
        <taxon>Bacteria</taxon>
        <taxon>Pseudomonadati</taxon>
        <taxon>Verrucomicrobiota</taxon>
        <taxon>Opitutia</taxon>
        <taxon>Opitutales</taxon>
        <taxon>Opitutaceae</taxon>
        <taxon>Rariglobus</taxon>
    </lineage>
</organism>